<proteinExistence type="predicted"/>
<evidence type="ECO:0000313" key="1">
    <source>
        <dbReference type="EMBL" id="TRB03531.1"/>
    </source>
</evidence>
<protein>
    <submittedName>
        <fullName evidence="1">Uncharacterized protein</fullName>
    </submittedName>
</protein>
<organism evidence="1 2">
    <name type="scientific">Agrobacterium tumefaciens</name>
    <dbReference type="NCBI Taxonomy" id="358"/>
    <lineage>
        <taxon>Bacteria</taxon>
        <taxon>Pseudomonadati</taxon>
        <taxon>Pseudomonadota</taxon>
        <taxon>Alphaproteobacteria</taxon>
        <taxon>Hyphomicrobiales</taxon>
        <taxon>Rhizobiaceae</taxon>
        <taxon>Rhizobium/Agrobacterium group</taxon>
        <taxon>Agrobacterium</taxon>
        <taxon>Agrobacterium tumefaciens complex</taxon>
    </lineage>
</organism>
<dbReference type="AlphaFoldDB" id="A0A546XRZ7"/>
<name>A0A546XRZ7_AGRTU</name>
<accession>A0A546XRZ7</accession>
<dbReference type="EMBL" id="SGOE01000008">
    <property type="protein sequence ID" value="TRB03531.1"/>
    <property type="molecule type" value="Genomic_DNA"/>
</dbReference>
<evidence type="ECO:0000313" key="2">
    <source>
        <dbReference type="Proteomes" id="UP000317023"/>
    </source>
</evidence>
<sequence length="150" mass="17232">MAKTKYFVIDPNGVKHTRSTSRIYSHAVLYQNTKDDYLATIPAWMETEKKNGKYYLDCIANGYHKSLMRFPHYVDDKARQAADVQEAIERLDGCTTPEEFAERLAERMRAKAEATDWNQWFCDGWCGRLDLAQKLAAKRGVSMIVAALTE</sequence>
<comment type="caution">
    <text evidence="1">The sequence shown here is derived from an EMBL/GenBank/DDBJ whole genome shotgun (WGS) entry which is preliminary data.</text>
</comment>
<dbReference type="Proteomes" id="UP000317023">
    <property type="component" value="Unassembled WGS sequence"/>
</dbReference>
<reference evidence="1 2" key="1">
    <citation type="journal article" date="2019" name="Appl. Microbiol. Biotechnol.">
        <title>Differential efficiency of wild type rhizogenic strains for rol gene transformation of plants.</title>
        <authorList>
            <person name="Desmet S."/>
            <person name="De Keyser E."/>
            <person name="Van Vaerenbergh J."/>
            <person name="Baeyen S."/>
            <person name="Van Huylenbroeck J."/>
            <person name="Geelen D."/>
            <person name="Dhooghe E."/>
        </authorList>
    </citation>
    <scope>NUCLEOTIDE SEQUENCE [LARGE SCALE GENOMIC DNA]</scope>
    <source>
        <strain evidence="1 2">MAFF210266</strain>
    </source>
</reference>
<dbReference type="RefSeq" id="WP_142859219.1">
    <property type="nucleotide sequence ID" value="NZ_SGOE01000008.1"/>
</dbReference>
<gene>
    <name evidence="1" type="ORF">EXN61_21995</name>
</gene>